<feature type="compositionally biased region" description="Basic residues" evidence="6">
    <location>
        <begin position="537"/>
        <end position="553"/>
    </location>
</feature>
<dbReference type="InterPro" id="IPR030476">
    <property type="entry name" value="Pentaxin_CS"/>
</dbReference>
<feature type="region of interest" description="Disordered" evidence="6">
    <location>
        <begin position="657"/>
        <end position="734"/>
    </location>
</feature>
<dbReference type="EMBL" id="GCKF01037229">
    <property type="protein sequence ID" value="JAG96507.1"/>
    <property type="molecule type" value="Transcribed_RNA"/>
</dbReference>
<evidence type="ECO:0000259" key="7">
    <source>
        <dbReference type="PROSITE" id="PS50004"/>
    </source>
</evidence>
<dbReference type="Pfam" id="PF00168">
    <property type="entry name" value="C2"/>
    <property type="match status" value="1"/>
</dbReference>
<organism evidence="9">
    <name type="scientific">Araucaria cunninghamii</name>
    <name type="common">Hoop pine</name>
    <name type="synonym">Moreton Bay pine</name>
    <dbReference type="NCBI Taxonomy" id="56994"/>
    <lineage>
        <taxon>Eukaryota</taxon>
        <taxon>Viridiplantae</taxon>
        <taxon>Streptophyta</taxon>
        <taxon>Embryophyta</taxon>
        <taxon>Tracheophyta</taxon>
        <taxon>Spermatophyta</taxon>
        <taxon>Pinopsida</taxon>
        <taxon>Pinidae</taxon>
        <taxon>Conifers II</taxon>
        <taxon>Araucariales</taxon>
        <taxon>Araucariaceae</taxon>
        <taxon>Araucaria</taxon>
    </lineage>
</organism>
<dbReference type="InterPro" id="IPR052847">
    <property type="entry name" value="Ext_Synaptotagmin/KAHRP-like"/>
</dbReference>
<accession>A0A0D6QY66</accession>
<dbReference type="PANTHER" id="PTHR47042:SF4">
    <property type="entry name" value="OS02G0313700 PROTEIN"/>
    <property type="match status" value="1"/>
</dbReference>
<evidence type="ECO:0000313" key="9">
    <source>
        <dbReference type="EMBL" id="JAG96507.1"/>
    </source>
</evidence>
<dbReference type="AlphaFoldDB" id="A0A0D6QY66"/>
<dbReference type="GO" id="GO:0016020">
    <property type="term" value="C:membrane"/>
    <property type="evidence" value="ECO:0007669"/>
    <property type="project" value="UniProtKB-SubCell"/>
</dbReference>
<proteinExistence type="predicted"/>
<dbReference type="InterPro" id="IPR000008">
    <property type="entry name" value="C2_dom"/>
</dbReference>
<dbReference type="PROSITE" id="PS00289">
    <property type="entry name" value="PTX_1"/>
    <property type="match status" value="1"/>
</dbReference>
<dbReference type="PROSITE" id="PS51847">
    <property type="entry name" value="SMP"/>
    <property type="match status" value="1"/>
</dbReference>
<dbReference type="InterPro" id="IPR031468">
    <property type="entry name" value="SMP_LBD"/>
</dbReference>
<keyword evidence="2" id="KW-0813">Transport</keyword>
<dbReference type="Pfam" id="PF25669">
    <property type="entry name" value="SMP_MUG190-like"/>
    <property type="match status" value="1"/>
</dbReference>
<dbReference type="SUPFAM" id="SSF49562">
    <property type="entry name" value="C2 domain (Calcium/lipid-binding domain, CaLB)"/>
    <property type="match status" value="1"/>
</dbReference>
<evidence type="ECO:0000256" key="5">
    <source>
        <dbReference type="ARBA" id="ARBA00023136"/>
    </source>
</evidence>
<dbReference type="GO" id="GO:0008289">
    <property type="term" value="F:lipid binding"/>
    <property type="evidence" value="ECO:0007669"/>
    <property type="project" value="UniProtKB-KW"/>
</dbReference>
<reference evidence="9" key="1">
    <citation type="submission" date="2015-03" db="EMBL/GenBank/DDBJ databases">
        <title>A transcriptome of Araucaria cunninghamii, an australian fine timber species.</title>
        <authorList>
            <person name="Jing Yi C.J.Y."/>
            <person name="Yin San L.Y.S."/>
            <person name="Abdul Karim S.S."/>
            <person name="Wan Azmi N.N."/>
            <person name="Hercus R.R."/>
            <person name="Croft L.L."/>
        </authorList>
    </citation>
    <scope>NUCLEOTIDE SEQUENCE</scope>
    <source>
        <strain evidence="9">MI0301</strain>
        <tissue evidence="9">Leaf</tissue>
    </source>
</reference>
<evidence type="ECO:0000259" key="8">
    <source>
        <dbReference type="PROSITE" id="PS51847"/>
    </source>
</evidence>
<feature type="compositionally biased region" description="Polar residues" evidence="6">
    <location>
        <begin position="711"/>
        <end position="734"/>
    </location>
</feature>
<evidence type="ECO:0000256" key="4">
    <source>
        <dbReference type="ARBA" id="ARBA00023121"/>
    </source>
</evidence>
<feature type="compositionally biased region" description="Basic and acidic residues" evidence="6">
    <location>
        <begin position="554"/>
        <end position="577"/>
    </location>
</feature>
<feature type="compositionally biased region" description="Polar residues" evidence="6">
    <location>
        <begin position="667"/>
        <end position="676"/>
    </location>
</feature>
<dbReference type="InterPro" id="IPR035892">
    <property type="entry name" value="C2_domain_sf"/>
</dbReference>
<evidence type="ECO:0000256" key="6">
    <source>
        <dbReference type="SAM" id="MobiDB-lite"/>
    </source>
</evidence>
<keyword evidence="4" id="KW-0446">Lipid-binding</keyword>
<feature type="domain" description="SMP-LTD" evidence="8">
    <location>
        <begin position="65"/>
        <end position="259"/>
    </location>
</feature>
<feature type="compositionally biased region" description="Basic and acidic residues" evidence="6">
    <location>
        <begin position="483"/>
        <end position="506"/>
    </location>
</feature>
<protein>
    <recommendedName>
        <fullName evidence="10">C2 domain-containing protein</fullName>
    </recommendedName>
</protein>
<dbReference type="SMART" id="SM00239">
    <property type="entry name" value="C2"/>
    <property type="match status" value="1"/>
</dbReference>
<sequence>MSLLLHVGLVFGLLWIAAHFGYNSPVVYLISFLYLYQVNQIYTQRVQRRIRHEERKNAGQKLLSDSETVRWLNHCMEVVWPICMERVASQEILMPLVPWFLDKYKPWTAKKAIIQHLYLGRNPPVLTEMRALSHSADDDHMVMDLGLAFRSAEDMSAILAVQMRKRLGFGMWAKLHVTGMHVEGKVRIGVKFLKEWPFVKRVRVSFQDVPYFQLTVKPIFSHGLDVTELPGIAGWLDKILTAAFEQSLVEPNMLVVDVERLINLSSSSDSAPNSSGTWFYLDEKPAIAYLKLEILEGADMKPSDPNGLADPFIKGYLGTYQFKTKIQRKTLNPKWQEEFKIPISSWESSVLVLNVRDKDHFLDDDLGECIIPVNNLRGGLRHDKWLPLENVKTGRLHIAITVTDVDNANKTQDDMQIVDDQSSFQDQDVNLITDKSKNYGSSIHSELNASAPAADDIEAVNLMGSNDSSIWIQHPGNTSHVCRTWDSRKGKSSFDKRKKGKEDHSLQDSPIPTKSQTSHDEPEESSSGEEEADTGKGHRRRKLSKKLHHLRTFFKKDKGNEKYNEDSNEAGRRVNNERVLVDGDKERGVKLIIEGVPENLTGNFAGFTEHSQNLHSNGNDNIDGQKTDVESPGKGHTKDVAKNILKQDTKSAHNLTHLQSRKHSGKESNNNTSSCFSYVDLNNKDDNFDSKFVDDSESAESKQEVDGVGHSSRSQGPKNNLSLERDNNTSAVSS</sequence>
<evidence type="ECO:0000256" key="2">
    <source>
        <dbReference type="ARBA" id="ARBA00022448"/>
    </source>
</evidence>
<feature type="compositionally biased region" description="Polar residues" evidence="6">
    <location>
        <begin position="507"/>
        <end position="516"/>
    </location>
</feature>
<dbReference type="CDD" id="cd00030">
    <property type="entry name" value="C2"/>
    <property type="match status" value="1"/>
</dbReference>
<name>A0A0D6QY66_ARACU</name>
<feature type="region of interest" description="Disordered" evidence="6">
    <location>
        <begin position="614"/>
        <end position="638"/>
    </location>
</feature>
<comment type="subcellular location">
    <subcellularLocation>
        <location evidence="1">Membrane</location>
    </subcellularLocation>
</comment>
<dbReference type="PROSITE" id="PS50004">
    <property type="entry name" value="C2"/>
    <property type="match status" value="1"/>
</dbReference>
<feature type="compositionally biased region" description="Basic and acidic residues" evidence="6">
    <location>
        <begin position="623"/>
        <end position="638"/>
    </location>
</feature>
<keyword evidence="3" id="KW-0445">Lipid transport</keyword>
<dbReference type="GO" id="GO:0006869">
    <property type="term" value="P:lipid transport"/>
    <property type="evidence" value="ECO:0007669"/>
    <property type="project" value="UniProtKB-KW"/>
</dbReference>
<keyword evidence="5" id="KW-0472">Membrane</keyword>
<feature type="domain" description="C2" evidence="7">
    <location>
        <begin position="270"/>
        <end position="386"/>
    </location>
</feature>
<evidence type="ECO:0008006" key="10">
    <source>
        <dbReference type="Google" id="ProtNLM"/>
    </source>
</evidence>
<feature type="compositionally biased region" description="Acidic residues" evidence="6">
    <location>
        <begin position="521"/>
        <end position="532"/>
    </location>
</feature>
<feature type="region of interest" description="Disordered" evidence="6">
    <location>
        <begin position="475"/>
        <end position="577"/>
    </location>
</feature>
<evidence type="ECO:0000256" key="3">
    <source>
        <dbReference type="ARBA" id="ARBA00023055"/>
    </source>
</evidence>
<evidence type="ECO:0000256" key="1">
    <source>
        <dbReference type="ARBA" id="ARBA00004370"/>
    </source>
</evidence>
<dbReference type="PANTHER" id="PTHR47042">
    <property type="entry name" value="C2 DOMAIN-CONTAINING PROTEIN-LIKE"/>
    <property type="match status" value="1"/>
</dbReference>
<feature type="compositionally biased region" description="Basic and acidic residues" evidence="6">
    <location>
        <begin position="682"/>
        <end position="707"/>
    </location>
</feature>
<dbReference type="Gene3D" id="2.60.40.150">
    <property type="entry name" value="C2 domain"/>
    <property type="match status" value="1"/>
</dbReference>
<dbReference type="CDD" id="cd21669">
    <property type="entry name" value="SMP_SF"/>
    <property type="match status" value="1"/>
</dbReference>